<dbReference type="Proteomes" id="UP000198876">
    <property type="component" value="Unassembled WGS sequence"/>
</dbReference>
<dbReference type="InterPro" id="IPR011251">
    <property type="entry name" value="Luciferase-like_dom"/>
</dbReference>
<dbReference type="NCBIfam" id="TIGR03557">
    <property type="entry name" value="F420_G6P_family"/>
    <property type="match status" value="1"/>
</dbReference>
<dbReference type="InterPro" id="IPR050564">
    <property type="entry name" value="F420-G6PD/mer"/>
</dbReference>
<dbReference type="InterPro" id="IPR036661">
    <property type="entry name" value="Luciferase-like_sf"/>
</dbReference>
<evidence type="ECO:0000259" key="2">
    <source>
        <dbReference type="Pfam" id="PF00296"/>
    </source>
</evidence>
<protein>
    <submittedName>
        <fullName evidence="3">F420-dependent oxidoreductase, G6PDH family</fullName>
    </submittedName>
</protein>
<dbReference type="Pfam" id="PF00296">
    <property type="entry name" value="Bac_luciferase"/>
    <property type="match status" value="1"/>
</dbReference>
<dbReference type="InterPro" id="IPR019945">
    <property type="entry name" value="F420_G6P_DH-rel"/>
</dbReference>
<gene>
    <name evidence="3" type="ORF">SAMN04488063_3165</name>
</gene>
<dbReference type="CDD" id="cd01097">
    <property type="entry name" value="Tetrahydromethanopterin_reductase"/>
    <property type="match status" value="1"/>
</dbReference>
<evidence type="ECO:0000256" key="1">
    <source>
        <dbReference type="ARBA" id="ARBA00023002"/>
    </source>
</evidence>
<dbReference type="PANTHER" id="PTHR43244">
    <property type="match status" value="1"/>
</dbReference>
<dbReference type="EMBL" id="FOOQ01000005">
    <property type="protein sequence ID" value="SFG87060.1"/>
    <property type="molecule type" value="Genomic_DNA"/>
</dbReference>
<evidence type="ECO:0000313" key="3">
    <source>
        <dbReference type="EMBL" id="SFG87060.1"/>
    </source>
</evidence>
<keyword evidence="1" id="KW-0560">Oxidoreductase</keyword>
<keyword evidence="4" id="KW-1185">Reference proteome</keyword>
<organism evidence="3 4">
    <name type="scientific">Halopelagius inordinatus</name>
    <dbReference type="NCBI Taxonomy" id="553467"/>
    <lineage>
        <taxon>Archaea</taxon>
        <taxon>Methanobacteriati</taxon>
        <taxon>Methanobacteriota</taxon>
        <taxon>Stenosarchaea group</taxon>
        <taxon>Halobacteria</taxon>
        <taxon>Halobacteriales</taxon>
        <taxon>Haloferacaceae</taxon>
    </lineage>
</organism>
<dbReference type="STRING" id="553467.SAMN04488063_3165"/>
<proteinExistence type="predicted"/>
<name>A0A1I2VD29_9EURY</name>
<dbReference type="GO" id="GO:0016705">
    <property type="term" value="F:oxidoreductase activity, acting on paired donors, with incorporation or reduction of molecular oxygen"/>
    <property type="evidence" value="ECO:0007669"/>
    <property type="project" value="InterPro"/>
</dbReference>
<dbReference type="RefSeq" id="WP_092893536.1">
    <property type="nucleotide sequence ID" value="NZ_FOOQ01000005.1"/>
</dbReference>
<dbReference type="OrthoDB" id="7684at2157"/>
<dbReference type="SUPFAM" id="SSF51679">
    <property type="entry name" value="Bacterial luciferase-like"/>
    <property type="match status" value="1"/>
</dbReference>
<dbReference type="Gene3D" id="3.20.20.30">
    <property type="entry name" value="Luciferase-like domain"/>
    <property type="match status" value="1"/>
</dbReference>
<dbReference type="AlphaFoldDB" id="A0A1I2VD29"/>
<accession>A0A1I2VD29</accession>
<reference evidence="4" key="1">
    <citation type="submission" date="2016-10" db="EMBL/GenBank/DDBJ databases">
        <authorList>
            <person name="Varghese N."/>
            <person name="Submissions S."/>
        </authorList>
    </citation>
    <scope>NUCLEOTIDE SEQUENCE [LARGE SCALE GENOMIC DNA]</scope>
    <source>
        <strain evidence="4">CGMCC 1.7739</strain>
    </source>
</reference>
<evidence type="ECO:0000313" key="4">
    <source>
        <dbReference type="Proteomes" id="UP000198876"/>
    </source>
</evidence>
<dbReference type="PANTHER" id="PTHR43244:SF1">
    <property type="entry name" value="5,10-METHYLENETETRAHYDROMETHANOPTERIN REDUCTASE"/>
    <property type="match status" value="1"/>
</dbReference>
<sequence length="318" mass="34906">MTEIGYTLSSEEHSPTALVEQAKRAEEVGFDFLSISDHYHPWLDAQGNSPFAWAVLGGVAEGTEDIDVGVGVTPPILRYHPALYAQIAATTAAMFDGRQFYAGVGTGESLNEHIYGDRWPEHEVRLEMLEEAVDVVRKLWTGERVSHHGDHYTVENARLYTLPEDRPPICVSAYGDRAATSAAEIGDGFWSVGPQDVIETWEEHGGEGPRFCQLHACVAETEAKGVSTAHEKWRNSGLPGELSAILPTPTHFEQATQMVSEGDIAEGSIMTGPDAQQHIDSIQQAIDAGYDHVYIHQIGDDQEAAFDLYREDVLPSFS</sequence>
<feature type="domain" description="Luciferase-like" evidence="2">
    <location>
        <begin position="5"/>
        <end position="292"/>
    </location>
</feature>